<evidence type="ECO:0000259" key="1">
    <source>
        <dbReference type="PROSITE" id="PS50053"/>
    </source>
</evidence>
<keyword evidence="3" id="KW-1185">Reference proteome</keyword>
<feature type="domain" description="Ubiquitin-like" evidence="1">
    <location>
        <begin position="199"/>
        <end position="267"/>
    </location>
</feature>
<evidence type="ECO:0000313" key="3">
    <source>
        <dbReference type="Proteomes" id="UP000544331"/>
    </source>
</evidence>
<dbReference type="Gene3D" id="3.10.20.90">
    <property type="entry name" value="Phosphatidylinositol 3-kinase Catalytic Subunit, Chain A, domain 1"/>
    <property type="match status" value="1"/>
</dbReference>
<organism evidence="2 3">
    <name type="scientific">Fusarium mundagurra</name>
    <dbReference type="NCBI Taxonomy" id="1567541"/>
    <lineage>
        <taxon>Eukaryota</taxon>
        <taxon>Fungi</taxon>
        <taxon>Dikarya</taxon>
        <taxon>Ascomycota</taxon>
        <taxon>Pezizomycotina</taxon>
        <taxon>Sordariomycetes</taxon>
        <taxon>Hypocreomycetidae</taxon>
        <taxon>Hypocreales</taxon>
        <taxon>Nectriaceae</taxon>
        <taxon>Fusarium</taxon>
        <taxon>Fusarium fujikuroi species complex</taxon>
    </lineage>
</organism>
<dbReference type="InterPro" id="IPR029071">
    <property type="entry name" value="Ubiquitin-like_domsf"/>
</dbReference>
<dbReference type="InterPro" id="IPR000626">
    <property type="entry name" value="Ubiquitin-like_dom"/>
</dbReference>
<dbReference type="PROSITE" id="PS50053">
    <property type="entry name" value="UBIQUITIN_2"/>
    <property type="match status" value="1"/>
</dbReference>
<dbReference type="EMBL" id="JAAOAN010000555">
    <property type="protein sequence ID" value="KAF5703550.1"/>
    <property type="molecule type" value="Genomic_DNA"/>
</dbReference>
<protein>
    <submittedName>
        <fullName evidence="2">Integral membrane protein</fullName>
    </submittedName>
</protein>
<accession>A0A8H5Y077</accession>
<dbReference type="SMART" id="SM00213">
    <property type="entry name" value="UBQ"/>
    <property type="match status" value="1"/>
</dbReference>
<dbReference type="SUPFAM" id="SSF54236">
    <property type="entry name" value="Ubiquitin-like"/>
    <property type="match status" value="1"/>
</dbReference>
<dbReference type="OrthoDB" id="1658288at2759"/>
<name>A0A8H5Y077_9HYPO</name>
<gene>
    <name evidence="2" type="ORF">FMUND_12952</name>
</gene>
<evidence type="ECO:0000313" key="2">
    <source>
        <dbReference type="EMBL" id="KAF5703550.1"/>
    </source>
</evidence>
<sequence>MWEALPLWEPQPRVSEDSIKIDDLSISFMRSIRVPDNERPAPRPPWLDKFPLVKTDYYAHKLPLSMAEKGGIFIPIYLNEERESMRINFKSRNRYAIKIFVGNVNAISGEPQILDAETVRRRRELLAQGKSIQDFVVTPYQPWLDTMATEPGNFRPFVAMPSRSGQSAVKAQMTEQEATTCLRFEITRLEIPREEERFIEITLLALDRIIEARVSTYLPLSYIHRMIFESHGIPIHEQGTVCDRERLEDHRRLLVDYGIDEGSTIEVFDLKRHCGAGPPPPPRPQPVNTQRIVEIPGRYCLKSTTIAFNAQILNIATFSAITGVGPPYTPVSARAYEELGLPFYHLYEEPSRSGGLSGLKSVTKKVFGAPKRALRKLKKVGNVGLLDPRGPKSELLLPWEFLAGAQDG</sequence>
<proteinExistence type="predicted"/>
<reference evidence="2 3" key="1">
    <citation type="submission" date="2020-05" db="EMBL/GenBank/DDBJ databases">
        <title>Identification and distribution of gene clusters putatively required for synthesis of sphingolipid metabolism inhibitors in phylogenetically diverse species of the filamentous fungus Fusarium.</title>
        <authorList>
            <person name="Kim H.-S."/>
            <person name="Busman M."/>
            <person name="Brown D.W."/>
            <person name="Divon H."/>
            <person name="Uhlig S."/>
            <person name="Proctor R.H."/>
        </authorList>
    </citation>
    <scope>NUCLEOTIDE SEQUENCE [LARGE SCALE GENOMIC DNA]</scope>
    <source>
        <strain evidence="2 3">NRRL 66235</strain>
    </source>
</reference>
<dbReference type="Proteomes" id="UP000544331">
    <property type="component" value="Unassembled WGS sequence"/>
</dbReference>
<comment type="caution">
    <text evidence="2">The sequence shown here is derived from an EMBL/GenBank/DDBJ whole genome shotgun (WGS) entry which is preliminary data.</text>
</comment>
<dbReference type="AlphaFoldDB" id="A0A8H5Y077"/>